<dbReference type="SMART" id="SM00025">
    <property type="entry name" value="Pumilio"/>
    <property type="match status" value="6"/>
</dbReference>
<feature type="domain" description="PUM-HD" evidence="6">
    <location>
        <begin position="500"/>
        <end position="853"/>
    </location>
</feature>
<feature type="compositionally biased region" description="Low complexity" evidence="4">
    <location>
        <begin position="29"/>
        <end position="43"/>
    </location>
</feature>
<evidence type="ECO:0000256" key="2">
    <source>
        <dbReference type="PROSITE-ProRule" id="PRU00176"/>
    </source>
</evidence>
<dbReference type="EMBL" id="BACD03000017">
    <property type="protein sequence ID" value="GAO48736.1"/>
    <property type="molecule type" value="Genomic_DNA"/>
</dbReference>
<dbReference type="SUPFAM" id="SSF48371">
    <property type="entry name" value="ARM repeat"/>
    <property type="match status" value="1"/>
</dbReference>
<reference evidence="7 8" key="3">
    <citation type="journal article" date="2015" name="Genome Announc.">
        <title>Draft Genome Sequence of the Archiascomycetous Yeast Saitoella complicata.</title>
        <authorList>
            <person name="Yamauchi K."/>
            <person name="Kondo S."/>
            <person name="Hamamoto M."/>
            <person name="Takahashi Y."/>
            <person name="Ogura Y."/>
            <person name="Hayashi T."/>
            <person name="Nishida H."/>
        </authorList>
    </citation>
    <scope>NUCLEOTIDE SEQUENCE [LARGE SCALE GENOMIC DNA]</scope>
    <source>
        <strain evidence="7 8">NRRL Y-17804</strain>
    </source>
</reference>
<name>A0A0E9NGA6_SAICN</name>
<dbReference type="PANTHER" id="PTHR47093">
    <property type="entry name" value="PROTEIN JSN1-RELATED"/>
    <property type="match status" value="1"/>
</dbReference>
<feature type="region of interest" description="Disordered" evidence="4">
    <location>
        <begin position="279"/>
        <end position="298"/>
    </location>
</feature>
<keyword evidence="2" id="KW-0694">RNA-binding</keyword>
<keyword evidence="1" id="KW-0677">Repeat</keyword>
<dbReference type="PROSITE" id="PS50303">
    <property type="entry name" value="PUM_HD"/>
    <property type="match status" value="1"/>
</dbReference>
<organism evidence="7 8">
    <name type="scientific">Saitoella complicata (strain BCRC 22490 / CBS 7301 / JCM 7358 / NBRC 10748 / NRRL Y-17804)</name>
    <dbReference type="NCBI Taxonomy" id="698492"/>
    <lineage>
        <taxon>Eukaryota</taxon>
        <taxon>Fungi</taxon>
        <taxon>Dikarya</taxon>
        <taxon>Ascomycota</taxon>
        <taxon>Taphrinomycotina</taxon>
        <taxon>Taphrinomycotina incertae sedis</taxon>
        <taxon>Saitoella</taxon>
    </lineage>
</organism>
<dbReference type="InterPro" id="IPR000504">
    <property type="entry name" value="RRM_dom"/>
</dbReference>
<evidence type="ECO:0000259" key="5">
    <source>
        <dbReference type="PROSITE" id="PS50102"/>
    </source>
</evidence>
<dbReference type="InterPro" id="IPR001313">
    <property type="entry name" value="Pumilio_RNA-bd_rpt"/>
</dbReference>
<dbReference type="PROSITE" id="PS50302">
    <property type="entry name" value="PUM"/>
    <property type="match status" value="2"/>
</dbReference>
<dbReference type="InterPro" id="IPR035979">
    <property type="entry name" value="RBD_domain_sf"/>
</dbReference>
<feature type="repeat" description="Pumilio" evidence="3">
    <location>
        <begin position="562"/>
        <end position="597"/>
    </location>
</feature>
<dbReference type="GO" id="GO:0003723">
    <property type="term" value="F:RNA binding"/>
    <property type="evidence" value="ECO:0007669"/>
    <property type="project" value="UniProtKB-UniRule"/>
</dbReference>
<dbReference type="CDD" id="cd00590">
    <property type="entry name" value="RRM_SF"/>
    <property type="match status" value="1"/>
</dbReference>
<dbReference type="InterPro" id="IPR012677">
    <property type="entry name" value="Nucleotide-bd_a/b_plait_sf"/>
</dbReference>
<dbReference type="InterPro" id="IPR016024">
    <property type="entry name" value="ARM-type_fold"/>
</dbReference>
<feature type="compositionally biased region" description="Low complexity" evidence="4">
    <location>
        <begin position="1009"/>
        <end position="1024"/>
    </location>
</feature>
<dbReference type="SMART" id="SM00360">
    <property type="entry name" value="RRM"/>
    <property type="match status" value="1"/>
</dbReference>
<evidence type="ECO:0000256" key="1">
    <source>
        <dbReference type="ARBA" id="ARBA00022737"/>
    </source>
</evidence>
<protein>
    <recommendedName>
        <fullName evidence="9">PUM-HD domain-containing protein</fullName>
    </recommendedName>
</protein>
<comment type="caution">
    <text evidence="7">The sequence shown here is derived from an EMBL/GenBank/DDBJ whole genome shotgun (WGS) entry which is preliminary data.</text>
</comment>
<dbReference type="PANTHER" id="PTHR47093:SF1">
    <property type="entry name" value="PROTEIN JSN1-RELATED"/>
    <property type="match status" value="1"/>
</dbReference>
<gene>
    <name evidence="7" type="ORF">G7K_2906-t1</name>
</gene>
<feature type="compositionally biased region" description="Polar residues" evidence="4">
    <location>
        <begin position="44"/>
        <end position="64"/>
    </location>
</feature>
<sequence>MHSAREIQQEEGIGIQPPSFLLPSLSINSSTSTPDPTTHTTASGASTPTVSFSDQTSTSQSPGTTYRRARAGTMPSRFSPSLIPGFDEEDLNSLRGSPSQTPLRERNMSVETPSSSRRAAYLQEPGHMSSPSSSSSRNRSGSLTLPQRLTAFPSGIFSSSWARAGVPASPAQSAFSRDGEAEQTPVKTLDYLGLADTPTPPRYNPRAAAGVGAASGLTNAEERLLSDLNTLRRDASRIRSYSVNATEKYQEGDDEEEGVGASAAGYVQYLHPDSALESSAIGSPGRPRARTAGILDSPPAGLMRKYGHHSHSPSRLDNSVTAAELGMGGDEFGMGGEGETPTRAIWIGNVPSTVTSAQLLGMFGQFGAIESARVLTHKSCGFVNFENVESALSARNALSGKEIFAGAGGVRIGFAKVPVPSSNASAGISGANTPESAGPYTTTTYITETTPVVGNAAESLAAEAARLSRPASQEPQMPGLTEIEDDIIGIVREYGAGEDEVDECVAMIRGALDRQGMYETDIPSLLEPSGARIHDAPKLREIRKRIDNGTCSQEEVEGIALGMLGEVAELASDYLGNTVVQKLFEYCSEETKALMLREVSPRLAEIGVHKNGTWAAQKIIDVANTEEQVALIVENLRPFTNLLFLDQFGNYVIQCCLRFGRPWNDFIFETMVEQVWEIAQGRFGARAMRACLESHHATKEQQRLLAAVITLRAVPLATNANGALLLTWLLDTCTFPNRHGIVAPRLTPHLTHLCTHKLASLTVLKVINQRQEPEARDAILQALFMSANERPLEEILGDQVHGATVIFKILTSPYMDGEQRNHALDRVRAVLMRLNVHPAHGYKRLMDEVGLSTRTQASPPKNHHHTIRNHHVGQRRHDPYSSAAAYYANMPPAHLEAVPPRAAVLDPATLQALEHLSLTGGLPPQGYASASPQAQALQYQQALIQQALQQRAAAAAAAYGAYGGGAPPPPPPGYGGYDGYGQPVAPGYINPLVAQQLMGAGTGVGGYPYAGQPQQQPGMYPPYQQGGGAGRGRRQY</sequence>
<dbReference type="Gene3D" id="3.30.70.330">
    <property type="match status" value="1"/>
</dbReference>
<dbReference type="FunFam" id="1.25.10.10:FF:000167">
    <property type="entry name" value="RNA binding protein Jsn1"/>
    <property type="match status" value="1"/>
</dbReference>
<accession>A0A0E9NGA6</accession>
<dbReference type="STRING" id="698492.A0A0E9NGA6"/>
<dbReference type="InterPro" id="IPR033133">
    <property type="entry name" value="PUM-HD"/>
</dbReference>
<reference evidence="7 8" key="1">
    <citation type="journal article" date="2011" name="J. Gen. Appl. Microbiol.">
        <title>Draft genome sequencing of the enigmatic yeast Saitoella complicata.</title>
        <authorList>
            <person name="Nishida H."/>
            <person name="Hamamoto M."/>
            <person name="Sugiyama J."/>
        </authorList>
    </citation>
    <scope>NUCLEOTIDE SEQUENCE [LARGE SCALE GENOMIC DNA]</scope>
    <source>
        <strain evidence="7 8">NRRL Y-17804</strain>
    </source>
</reference>
<evidence type="ECO:0008006" key="9">
    <source>
        <dbReference type="Google" id="ProtNLM"/>
    </source>
</evidence>
<feature type="region of interest" description="Disordered" evidence="4">
    <location>
        <begin position="1007"/>
        <end position="1036"/>
    </location>
</feature>
<feature type="region of interest" description="Disordered" evidence="4">
    <location>
        <begin position="1"/>
        <end position="117"/>
    </location>
</feature>
<feature type="domain" description="RRM" evidence="5">
    <location>
        <begin position="343"/>
        <end position="417"/>
    </location>
</feature>
<feature type="region of interest" description="Disordered" evidence="4">
    <location>
        <begin position="123"/>
        <end position="142"/>
    </location>
</feature>
<evidence type="ECO:0000313" key="7">
    <source>
        <dbReference type="EMBL" id="GAO48736.1"/>
    </source>
</evidence>
<dbReference type="PROSITE" id="PS50102">
    <property type="entry name" value="RRM"/>
    <property type="match status" value="1"/>
</dbReference>
<reference evidence="7 8" key="2">
    <citation type="journal article" date="2014" name="J. Gen. Appl. Microbiol.">
        <title>The early diverging ascomycetous budding yeast Saitoella complicata has three histone deacetylases belonging to the Clr6, Hos2, and Rpd3 lineages.</title>
        <authorList>
            <person name="Nishida H."/>
            <person name="Matsumoto T."/>
            <person name="Kondo S."/>
            <person name="Hamamoto M."/>
            <person name="Yoshikawa H."/>
        </authorList>
    </citation>
    <scope>NUCLEOTIDE SEQUENCE [LARGE SCALE GENOMIC DNA]</scope>
    <source>
        <strain evidence="7 8">NRRL Y-17804</strain>
    </source>
</reference>
<evidence type="ECO:0000259" key="6">
    <source>
        <dbReference type="PROSITE" id="PS50303"/>
    </source>
</evidence>
<dbReference type="OMA" id="MWEISQG"/>
<evidence type="ECO:0000313" key="8">
    <source>
        <dbReference type="Proteomes" id="UP000033140"/>
    </source>
</evidence>
<feature type="repeat" description="Pumilio" evidence="3">
    <location>
        <begin position="598"/>
        <end position="634"/>
    </location>
</feature>
<keyword evidence="8" id="KW-1185">Reference proteome</keyword>
<dbReference type="AlphaFoldDB" id="A0A0E9NGA6"/>
<dbReference type="GO" id="GO:0000288">
    <property type="term" value="P:nuclear-transcribed mRNA catabolic process, deadenylation-dependent decay"/>
    <property type="evidence" value="ECO:0007669"/>
    <property type="project" value="TreeGrafter"/>
</dbReference>
<dbReference type="InterPro" id="IPR052645">
    <property type="entry name" value="Pumilio_domain_protein"/>
</dbReference>
<dbReference type="Pfam" id="PF00076">
    <property type="entry name" value="RRM_1"/>
    <property type="match status" value="1"/>
</dbReference>
<proteinExistence type="predicted"/>
<evidence type="ECO:0000256" key="3">
    <source>
        <dbReference type="PROSITE-ProRule" id="PRU00317"/>
    </source>
</evidence>
<dbReference type="InterPro" id="IPR011989">
    <property type="entry name" value="ARM-like"/>
</dbReference>
<dbReference type="Proteomes" id="UP000033140">
    <property type="component" value="Unassembled WGS sequence"/>
</dbReference>
<dbReference type="Pfam" id="PF00806">
    <property type="entry name" value="PUF"/>
    <property type="match status" value="3"/>
</dbReference>
<dbReference type="SUPFAM" id="SSF54928">
    <property type="entry name" value="RNA-binding domain, RBD"/>
    <property type="match status" value="1"/>
</dbReference>
<dbReference type="Gene3D" id="1.25.10.10">
    <property type="entry name" value="Leucine-rich Repeat Variant"/>
    <property type="match status" value="1"/>
</dbReference>
<evidence type="ECO:0000256" key="4">
    <source>
        <dbReference type="SAM" id="MobiDB-lite"/>
    </source>
</evidence>
<feature type="compositionally biased region" description="Low complexity" evidence="4">
    <location>
        <begin position="129"/>
        <end position="142"/>
    </location>
</feature>